<evidence type="ECO:0000256" key="7">
    <source>
        <dbReference type="ARBA" id="ARBA00022723"/>
    </source>
</evidence>
<dbReference type="InterPro" id="IPR020825">
    <property type="entry name" value="Phe-tRNA_synthase-like_B3/B4"/>
</dbReference>
<evidence type="ECO:0000256" key="10">
    <source>
        <dbReference type="ARBA" id="ARBA00022842"/>
    </source>
</evidence>
<dbReference type="NCBIfam" id="TIGR00472">
    <property type="entry name" value="pheT_bact"/>
    <property type="match status" value="1"/>
</dbReference>
<evidence type="ECO:0000256" key="3">
    <source>
        <dbReference type="ARBA" id="ARBA00011209"/>
    </source>
</evidence>
<feature type="domain" description="TRNA-binding" evidence="17">
    <location>
        <begin position="42"/>
        <end position="158"/>
    </location>
</feature>
<proteinExistence type="inferred from homology"/>
<dbReference type="Pfam" id="PF03147">
    <property type="entry name" value="FDX-ACB"/>
    <property type="match status" value="1"/>
</dbReference>
<dbReference type="AlphaFoldDB" id="A0A542XTP4"/>
<feature type="binding site" evidence="15">
    <location>
        <position position="499"/>
    </location>
    <ligand>
        <name>Mg(2+)</name>
        <dbReference type="ChEBI" id="CHEBI:18420"/>
        <note>shared with alpha subunit</note>
    </ligand>
</feature>
<dbReference type="PROSITE" id="PS50886">
    <property type="entry name" value="TRBD"/>
    <property type="match status" value="1"/>
</dbReference>
<keyword evidence="12 15" id="KW-0648">Protein biosynthesis</keyword>
<comment type="caution">
    <text evidence="21">The sequence shown here is derived from an EMBL/GenBank/DDBJ whole genome shotgun (WGS) entry which is preliminary data.</text>
</comment>
<gene>
    <name evidence="15 20" type="primary">pheT</name>
    <name evidence="21" type="ORF">FB564_4461</name>
    <name evidence="20" type="ORF">Sar04_22080</name>
</gene>
<evidence type="ECO:0000256" key="1">
    <source>
        <dbReference type="ARBA" id="ARBA00004496"/>
    </source>
</evidence>
<dbReference type="CDD" id="cd00769">
    <property type="entry name" value="PheRS_beta_core"/>
    <property type="match status" value="1"/>
</dbReference>
<dbReference type="InterPro" id="IPR005121">
    <property type="entry name" value="Fdx_antiC-bd"/>
</dbReference>
<evidence type="ECO:0000256" key="12">
    <source>
        <dbReference type="ARBA" id="ARBA00022917"/>
    </source>
</evidence>
<protein>
    <recommendedName>
        <fullName evidence="15">Phenylalanine--tRNA ligase beta subunit</fullName>
        <ecNumber evidence="15">6.1.1.20</ecNumber>
    </recommendedName>
    <alternativeName>
        <fullName evidence="15">Phenylalanyl-tRNA synthetase beta subunit</fullName>
        <shortName evidence="15">PheRS</shortName>
    </alternativeName>
</protein>
<dbReference type="Gene3D" id="3.30.930.10">
    <property type="entry name" value="Bira Bifunctional Protein, Domain 2"/>
    <property type="match status" value="1"/>
</dbReference>
<dbReference type="InterPro" id="IPR002547">
    <property type="entry name" value="tRNA-bd_dom"/>
</dbReference>
<dbReference type="Gene3D" id="3.30.56.10">
    <property type="match status" value="2"/>
</dbReference>
<dbReference type="SUPFAM" id="SSF54991">
    <property type="entry name" value="Anticodon-binding domain of PheRS"/>
    <property type="match status" value="1"/>
</dbReference>
<dbReference type="GeneID" id="93773603"/>
<keyword evidence="11 16" id="KW-0694">RNA-binding</keyword>
<dbReference type="Gene3D" id="2.40.50.140">
    <property type="entry name" value="Nucleic acid-binding proteins"/>
    <property type="match status" value="1"/>
</dbReference>
<dbReference type="SUPFAM" id="SSF50249">
    <property type="entry name" value="Nucleic acid-binding proteins"/>
    <property type="match status" value="1"/>
</dbReference>
<dbReference type="EC" id="6.1.1.20" evidence="15"/>
<evidence type="ECO:0000256" key="16">
    <source>
        <dbReference type="PROSITE-ProRule" id="PRU00209"/>
    </source>
</evidence>
<dbReference type="SUPFAM" id="SSF56037">
    <property type="entry name" value="PheT/TilS domain"/>
    <property type="match status" value="1"/>
</dbReference>
<comment type="subcellular location">
    <subcellularLocation>
        <location evidence="1 15">Cytoplasm</location>
    </subcellularLocation>
</comment>
<dbReference type="PANTHER" id="PTHR10947:SF0">
    <property type="entry name" value="PHENYLALANINE--TRNA LIGASE BETA SUBUNIT"/>
    <property type="match status" value="1"/>
</dbReference>
<dbReference type="SMART" id="SM00873">
    <property type="entry name" value="B3_4"/>
    <property type="match status" value="1"/>
</dbReference>
<dbReference type="SMART" id="SM00874">
    <property type="entry name" value="B5"/>
    <property type="match status" value="1"/>
</dbReference>
<evidence type="ECO:0000256" key="15">
    <source>
        <dbReference type="HAMAP-Rule" id="MF_00283"/>
    </source>
</evidence>
<comment type="catalytic activity">
    <reaction evidence="14 15">
        <text>tRNA(Phe) + L-phenylalanine + ATP = L-phenylalanyl-tRNA(Phe) + AMP + diphosphate + H(+)</text>
        <dbReference type="Rhea" id="RHEA:19413"/>
        <dbReference type="Rhea" id="RHEA-COMP:9668"/>
        <dbReference type="Rhea" id="RHEA-COMP:9699"/>
        <dbReference type="ChEBI" id="CHEBI:15378"/>
        <dbReference type="ChEBI" id="CHEBI:30616"/>
        <dbReference type="ChEBI" id="CHEBI:33019"/>
        <dbReference type="ChEBI" id="CHEBI:58095"/>
        <dbReference type="ChEBI" id="CHEBI:78442"/>
        <dbReference type="ChEBI" id="CHEBI:78531"/>
        <dbReference type="ChEBI" id="CHEBI:456215"/>
        <dbReference type="EC" id="6.1.1.20"/>
    </reaction>
</comment>
<dbReference type="CDD" id="cd02796">
    <property type="entry name" value="tRNA_bind_bactPheRS"/>
    <property type="match status" value="1"/>
</dbReference>
<dbReference type="InterPro" id="IPR012340">
    <property type="entry name" value="NA-bd_OB-fold"/>
</dbReference>
<dbReference type="EMBL" id="BOQM01000014">
    <property type="protein sequence ID" value="GIM85363.1"/>
    <property type="molecule type" value="Genomic_DNA"/>
</dbReference>
<feature type="domain" description="FDX-ACB" evidence="18">
    <location>
        <begin position="766"/>
        <end position="859"/>
    </location>
</feature>
<evidence type="ECO:0000256" key="8">
    <source>
        <dbReference type="ARBA" id="ARBA00022741"/>
    </source>
</evidence>
<keyword evidence="13 15" id="KW-0030">Aminoacyl-tRNA synthetase</keyword>
<reference evidence="21 22" key="1">
    <citation type="submission" date="2019-06" db="EMBL/GenBank/DDBJ databases">
        <title>Sequencing the genomes of 1000 actinobacteria strains.</title>
        <authorList>
            <person name="Klenk H.-P."/>
        </authorList>
    </citation>
    <scope>NUCLEOTIDE SEQUENCE [LARGE SCALE GENOMIC DNA]</scope>
    <source>
        <strain evidence="21 22">DSM 44819</strain>
    </source>
</reference>
<dbReference type="Pfam" id="PF17759">
    <property type="entry name" value="tRNA_synthFbeta"/>
    <property type="match status" value="1"/>
</dbReference>
<evidence type="ECO:0000256" key="9">
    <source>
        <dbReference type="ARBA" id="ARBA00022840"/>
    </source>
</evidence>
<feature type="binding site" evidence="15">
    <location>
        <position position="493"/>
    </location>
    <ligand>
        <name>Mg(2+)</name>
        <dbReference type="ChEBI" id="CHEBI:18420"/>
        <note>shared with alpha subunit</note>
    </ligand>
</feature>
<evidence type="ECO:0000256" key="4">
    <source>
        <dbReference type="ARBA" id="ARBA00022490"/>
    </source>
</evidence>
<evidence type="ECO:0000256" key="14">
    <source>
        <dbReference type="ARBA" id="ARBA00049255"/>
    </source>
</evidence>
<evidence type="ECO:0000256" key="5">
    <source>
        <dbReference type="ARBA" id="ARBA00022555"/>
    </source>
</evidence>
<dbReference type="InterPro" id="IPR005146">
    <property type="entry name" value="B3/B4_tRNA-bd"/>
</dbReference>
<keyword evidence="10 15" id="KW-0460">Magnesium</keyword>
<keyword evidence="4 15" id="KW-0963">Cytoplasm</keyword>
<dbReference type="FunFam" id="3.30.70.380:FF:000001">
    <property type="entry name" value="Phenylalanine--tRNA ligase beta subunit"/>
    <property type="match status" value="1"/>
</dbReference>
<name>A0A542XTP4_SALAC</name>
<evidence type="ECO:0000256" key="2">
    <source>
        <dbReference type="ARBA" id="ARBA00008653"/>
    </source>
</evidence>
<evidence type="ECO:0000259" key="18">
    <source>
        <dbReference type="PROSITE" id="PS51447"/>
    </source>
</evidence>
<keyword evidence="7 15" id="KW-0479">Metal-binding</keyword>
<evidence type="ECO:0000313" key="23">
    <source>
        <dbReference type="Proteomes" id="UP000677457"/>
    </source>
</evidence>
<dbReference type="GO" id="GO:0000049">
    <property type="term" value="F:tRNA binding"/>
    <property type="evidence" value="ECO:0007669"/>
    <property type="project" value="UniProtKB-UniRule"/>
</dbReference>
<dbReference type="Pfam" id="PF01588">
    <property type="entry name" value="tRNA_bind"/>
    <property type="match status" value="1"/>
</dbReference>
<dbReference type="PANTHER" id="PTHR10947">
    <property type="entry name" value="PHENYLALANYL-TRNA SYNTHETASE BETA CHAIN AND LEUCINE-RICH REPEAT-CONTAINING PROTEIN 47"/>
    <property type="match status" value="1"/>
</dbReference>
<dbReference type="Proteomes" id="UP000677457">
    <property type="component" value="Unassembled WGS sequence"/>
</dbReference>
<dbReference type="Proteomes" id="UP000315983">
    <property type="component" value="Unassembled WGS sequence"/>
</dbReference>
<keyword evidence="8 15" id="KW-0547">Nucleotide-binding</keyword>
<keyword evidence="6 15" id="KW-0436">Ligase</keyword>
<dbReference type="InterPro" id="IPR045060">
    <property type="entry name" value="Phe-tRNA-ligase_IIc_bsu"/>
</dbReference>
<dbReference type="InterPro" id="IPR041616">
    <property type="entry name" value="PheRS_beta_core"/>
</dbReference>
<evidence type="ECO:0000313" key="22">
    <source>
        <dbReference type="Proteomes" id="UP000315983"/>
    </source>
</evidence>
<dbReference type="Gene3D" id="3.30.70.380">
    <property type="entry name" value="Ferrodoxin-fold anticodon-binding domain"/>
    <property type="match status" value="1"/>
</dbReference>
<keyword evidence="5 16" id="KW-0820">tRNA-binding</keyword>
<evidence type="ECO:0000313" key="21">
    <source>
        <dbReference type="EMBL" id="TQL39212.1"/>
    </source>
</evidence>
<organism evidence="21 22">
    <name type="scientific">Salinispora arenicola</name>
    <dbReference type="NCBI Taxonomy" id="168697"/>
    <lineage>
        <taxon>Bacteria</taxon>
        <taxon>Bacillati</taxon>
        <taxon>Actinomycetota</taxon>
        <taxon>Actinomycetes</taxon>
        <taxon>Micromonosporales</taxon>
        <taxon>Micromonosporaceae</taxon>
        <taxon>Salinispora</taxon>
    </lineage>
</organism>
<dbReference type="EMBL" id="VFOL01000001">
    <property type="protein sequence ID" value="TQL39212.1"/>
    <property type="molecule type" value="Genomic_DNA"/>
</dbReference>
<evidence type="ECO:0000256" key="6">
    <source>
        <dbReference type="ARBA" id="ARBA00022598"/>
    </source>
</evidence>
<dbReference type="FunFam" id="2.40.50.140:FF:000045">
    <property type="entry name" value="Phenylalanine--tRNA ligase beta subunit"/>
    <property type="match status" value="1"/>
</dbReference>
<feature type="domain" description="B5" evidence="19">
    <location>
        <begin position="423"/>
        <end position="515"/>
    </location>
</feature>
<dbReference type="Pfam" id="PF03484">
    <property type="entry name" value="B5"/>
    <property type="match status" value="1"/>
</dbReference>
<keyword evidence="9 15" id="KW-0067">ATP-binding</keyword>
<dbReference type="InterPro" id="IPR009061">
    <property type="entry name" value="DNA-bd_dom_put_sf"/>
</dbReference>
<dbReference type="HAMAP" id="MF_00283">
    <property type="entry name" value="Phe_tRNA_synth_beta1"/>
    <property type="match status" value="1"/>
</dbReference>
<dbReference type="InterPro" id="IPR004532">
    <property type="entry name" value="Phe-tRNA-ligase_IIc_bsu_bact"/>
</dbReference>
<evidence type="ECO:0000259" key="19">
    <source>
        <dbReference type="PROSITE" id="PS51483"/>
    </source>
</evidence>
<comment type="cofactor">
    <cofactor evidence="15">
        <name>Mg(2+)</name>
        <dbReference type="ChEBI" id="CHEBI:18420"/>
    </cofactor>
    <text evidence="15">Binds 2 magnesium ions per tetramer.</text>
</comment>
<dbReference type="InterPro" id="IPR036690">
    <property type="entry name" value="Fdx_antiC-bd_sf"/>
</dbReference>
<dbReference type="PROSITE" id="PS51447">
    <property type="entry name" value="FDX_ACB"/>
    <property type="match status" value="1"/>
</dbReference>
<dbReference type="GO" id="GO:0009328">
    <property type="term" value="C:phenylalanine-tRNA ligase complex"/>
    <property type="evidence" value="ECO:0007669"/>
    <property type="project" value="TreeGrafter"/>
</dbReference>
<dbReference type="GO" id="GO:0006432">
    <property type="term" value="P:phenylalanyl-tRNA aminoacylation"/>
    <property type="evidence" value="ECO:0007669"/>
    <property type="project" value="UniProtKB-UniRule"/>
</dbReference>
<dbReference type="GO" id="GO:0005524">
    <property type="term" value="F:ATP binding"/>
    <property type="evidence" value="ECO:0007669"/>
    <property type="project" value="UniProtKB-UniRule"/>
</dbReference>
<accession>A0A542XTP4</accession>
<sequence length="861" mass="90394">MRVSVSWLHEYVDLPAHLTPADLEQALVGLGIEVESVVDLAGTVTGPLVVGEVREIEELTGFKKPIRFCRVDVGDANGTGELQEIVCGARNFAVGDRVVVILPGGVLPGDFVIGARRTYGRDSRGMICSAKELGLGDDHTGIIVLPGSSPAKPGDDARPVVGLDDVVVEVELTPDRGYQMSVRGIARELSHAFGVPFRDPGLASAPAGTEQPAYPVEVRDPVGCDRFAARMVRGVDPAAPSPAWMVRRLITAGIRSLSLPVDITNYVMLELGQPMHAFDADRITGALVVRRAVAGEKLTTLDGVARTLVGEDMVICDAGLPNRSPSAGADVGVPISLAAVMGGESSEVVAGTCNVLFEAAHWDPVMVGRTARRHRLFSAAAKRWERGVDPALPLVAIDRAVRLLVEHGGGEAGAEILDIDHVAPRTPVVLPADLPSRRVGVAYPPARVAALLEEIGCTVVTGADQLAADPGEVGVAAGGAVSLVVTPPTWRPDLTDPADLVEEVVRLDGYDRVPAVLPVAPAGRGLTWQQRRQRAVARVLADQGYVEVLSPPFVAAELTDLLGLPAGDVRRRGVRLANPLSEEEPLLRTTLLGPLLGVLRRNLGRGQRDLALYEIGTVFHPRADVGTPPLMGVEHRPSDAEFAAADAVLPDQPRHVAVVLAGEVEPAGWWGAGRRAGWADAVEAARIVLAAAGIPDDRVTVRAAEYAPWHPGRCGQLLVDGVAVGYAGELHPAVVAGLELPRRTAAMEVNLDAVPAAPVRPAPAVSSFPPALIDVALVVDAGVPVAQVQGALVEGAGDLLESVRLFDVYAGEQLGAGRRSLAYKLTFRAPDRTLTVEEAVAARDAAVACAAERFGATLRGA</sequence>
<evidence type="ECO:0000259" key="17">
    <source>
        <dbReference type="PROSITE" id="PS50886"/>
    </source>
</evidence>
<evidence type="ECO:0000313" key="20">
    <source>
        <dbReference type="EMBL" id="GIM85363.1"/>
    </source>
</evidence>
<comment type="subunit">
    <text evidence="3 15">Tetramer of two alpha and two beta subunits.</text>
</comment>
<dbReference type="SUPFAM" id="SSF55681">
    <property type="entry name" value="Class II aaRS and biotin synthetases"/>
    <property type="match status" value="1"/>
</dbReference>
<dbReference type="GO" id="GO:0000287">
    <property type="term" value="F:magnesium ion binding"/>
    <property type="evidence" value="ECO:0007669"/>
    <property type="project" value="UniProtKB-UniRule"/>
</dbReference>
<reference evidence="20 23" key="2">
    <citation type="submission" date="2021-03" db="EMBL/GenBank/DDBJ databases">
        <title>Whole genome shotgun sequence of Salinispora arenicola NBRC 105043.</title>
        <authorList>
            <person name="Komaki H."/>
            <person name="Tamura T."/>
        </authorList>
    </citation>
    <scope>NUCLEOTIDE SEQUENCE [LARGE SCALE GENOMIC DNA]</scope>
    <source>
        <strain evidence="20 23">NBRC 105043</strain>
    </source>
</reference>
<dbReference type="PROSITE" id="PS51483">
    <property type="entry name" value="B5"/>
    <property type="match status" value="1"/>
</dbReference>
<feature type="binding site" evidence="15">
    <location>
        <position position="503"/>
    </location>
    <ligand>
        <name>Mg(2+)</name>
        <dbReference type="ChEBI" id="CHEBI:18420"/>
        <note>shared with alpha subunit</note>
    </ligand>
</feature>
<feature type="binding site" evidence="15">
    <location>
        <position position="502"/>
    </location>
    <ligand>
        <name>Mg(2+)</name>
        <dbReference type="ChEBI" id="CHEBI:18420"/>
        <note>shared with alpha subunit</note>
    </ligand>
</feature>
<dbReference type="SUPFAM" id="SSF46955">
    <property type="entry name" value="Putative DNA-binding domain"/>
    <property type="match status" value="1"/>
</dbReference>
<evidence type="ECO:0000256" key="13">
    <source>
        <dbReference type="ARBA" id="ARBA00023146"/>
    </source>
</evidence>
<dbReference type="InterPro" id="IPR045864">
    <property type="entry name" value="aa-tRNA-synth_II/BPL/LPL"/>
</dbReference>
<dbReference type="GO" id="GO:0004826">
    <property type="term" value="F:phenylalanine-tRNA ligase activity"/>
    <property type="evidence" value="ECO:0007669"/>
    <property type="project" value="UniProtKB-UniRule"/>
</dbReference>
<dbReference type="Gene3D" id="3.50.40.10">
    <property type="entry name" value="Phenylalanyl-trna Synthetase, Chain B, domain 3"/>
    <property type="match status" value="1"/>
</dbReference>
<dbReference type="FunFam" id="3.30.930.10:FF:000130">
    <property type="entry name" value="Phenylalanine--tRNA ligase beta subunit"/>
    <property type="match status" value="1"/>
</dbReference>
<dbReference type="Pfam" id="PF03483">
    <property type="entry name" value="B3_4"/>
    <property type="match status" value="1"/>
</dbReference>
<dbReference type="InterPro" id="IPR033714">
    <property type="entry name" value="tRNA_bind_bactPheRS"/>
</dbReference>
<dbReference type="InterPro" id="IPR005147">
    <property type="entry name" value="tRNA_synthase_B5-dom"/>
</dbReference>
<dbReference type="SMART" id="SM00896">
    <property type="entry name" value="FDX-ACB"/>
    <property type="match status" value="1"/>
</dbReference>
<evidence type="ECO:0000256" key="11">
    <source>
        <dbReference type="ARBA" id="ARBA00022884"/>
    </source>
</evidence>
<keyword evidence="23" id="KW-1185">Reference proteome</keyword>
<comment type="similarity">
    <text evidence="2 15">Belongs to the phenylalanyl-tRNA synthetase beta subunit family. Type 1 subfamily.</text>
</comment>
<dbReference type="RefSeq" id="WP_142116631.1">
    <property type="nucleotide sequence ID" value="NZ_BOQM01000014.1"/>
</dbReference>